<proteinExistence type="predicted"/>
<dbReference type="EMBL" id="CADCVL010000104">
    <property type="protein sequence ID" value="CAA9469093.1"/>
    <property type="molecule type" value="Genomic_DNA"/>
</dbReference>
<sequence length="308" mass="31868">MTAVIALIDGEHHPSAVHDALSRLAERFEVSAALFCGGEEKLTPDVLADPRRHYGVDVAIDSDRARSLRSLVERHGDEVSAVVDLADEPILDAGGKLELACTALDLGLRYVGADFELNPPILEPLDFGGPRLAVIGTGKRTGKTAVCGHWASLLKQHGRRPLVIAMGRGGPAEPQTADPSTTAAELLAIARSGRHAASDYLEDAVIAGVPTVGCRRVGGGLAGGCVESNVAAGARLAIAQNPGALLFEGSGAALPPVEVDATVCVVGSRAGALEHLGPYRLLRSSLALVTPEDADLPGDVQKWCGGRV</sequence>
<organism evidence="1">
    <name type="scientific">uncultured Solirubrobacteraceae bacterium</name>
    <dbReference type="NCBI Taxonomy" id="1162706"/>
    <lineage>
        <taxon>Bacteria</taxon>
        <taxon>Bacillati</taxon>
        <taxon>Actinomycetota</taxon>
        <taxon>Thermoleophilia</taxon>
        <taxon>Solirubrobacterales</taxon>
        <taxon>Solirubrobacteraceae</taxon>
        <taxon>environmental samples</taxon>
    </lineage>
</organism>
<name>A0A6J4RGF1_9ACTN</name>
<feature type="non-terminal residue" evidence="1">
    <location>
        <position position="308"/>
    </location>
</feature>
<evidence type="ECO:0008006" key="2">
    <source>
        <dbReference type="Google" id="ProtNLM"/>
    </source>
</evidence>
<accession>A0A6J4RGF1</accession>
<gene>
    <name evidence="1" type="ORF">AVDCRST_MAG65-599</name>
</gene>
<evidence type="ECO:0000313" key="1">
    <source>
        <dbReference type="EMBL" id="CAA9469093.1"/>
    </source>
</evidence>
<reference evidence="1" key="1">
    <citation type="submission" date="2020-02" db="EMBL/GenBank/DDBJ databases">
        <authorList>
            <person name="Meier V. D."/>
        </authorList>
    </citation>
    <scope>NUCLEOTIDE SEQUENCE</scope>
    <source>
        <strain evidence="1">AVDCRST_MAG65</strain>
    </source>
</reference>
<dbReference type="AlphaFoldDB" id="A0A6J4RGF1"/>
<protein>
    <recommendedName>
        <fullName evidence="2">2,3-diphosphoglycerate synthetase</fullName>
    </recommendedName>
</protein>